<keyword evidence="1" id="KW-0472">Membrane</keyword>
<gene>
    <name evidence="2" type="ORF">N8I77_003161</name>
</gene>
<name>A0AAD9W7E0_PHOAM</name>
<keyword evidence="3" id="KW-1185">Reference proteome</keyword>
<keyword evidence="1" id="KW-1133">Transmembrane helix</keyword>
<evidence type="ECO:0000313" key="2">
    <source>
        <dbReference type="EMBL" id="KAK2609671.1"/>
    </source>
</evidence>
<dbReference type="PANTHER" id="PTHR35394:SF5">
    <property type="entry name" value="DUF3176 DOMAIN-CONTAINING PROTEIN"/>
    <property type="match status" value="1"/>
</dbReference>
<feature type="transmembrane region" description="Helical" evidence="1">
    <location>
        <begin position="202"/>
        <end position="223"/>
    </location>
</feature>
<dbReference type="PANTHER" id="PTHR35394">
    <property type="entry name" value="DUF3176 DOMAIN-CONTAINING PROTEIN"/>
    <property type="match status" value="1"/>
</dbReference>
<sequence length="648" mass="70680">MQHSPTGLPRTIRSLSIDSLCVADDESFSLAAAHEASPSPATPATADFLRDDSVRNSIAIPPASTSNTKSNSTTIGPSAQQSKLSAWEAMFFRDKWLWETTSILFSLACVIAITVLSSRLDGTWLSKWTFFLQPSTTFSILITAAESSMMVSVAEVLSQLKWLQTSLPKARSVADFAAFDSASRGPLGSLSLFYLWKPRSMVLLPLVYAASLITIAALAMGPFTQQIISIQAENLVPQEGINSTVAVSNYYNHDPAARGLQMSITGDGAILTSLSDATALEVESDIQGSFYNGYYMGKSAIDFSCPSSNCSWGTFNSLGLCSNCEDVSETTQIIKAVHDGGGGDTWTLLTPQGWLINDFDSWHHVEAIANDSSESWTLETLSANLVSMVLLQRGSRIPGQHFTVTECSIDWCAKRYSNITVVNGELQEHYSIQELPLWTVSGQNFGGLANGGTGRTVNNWLLLLTPNTDRSNPSSPSPPFDHGGLNVSIYDHLALSSFFVSHFNFSSESTTVLFGNGQNVTSTLQNITDSMTNTMIKSSSELPALGIVWHQEPSIHVQRAWLALPLALVLSSAILLVSTIVATSHFHAPQWKSSPLPFLYHGIRDWDDDEKKDLAEGRIEKVHVMEDRARSKRVRIFTTSKGGRWLAE</sequence>
<dbReference type="Pfam" id="PF11374">
    <property type="entry name" value="DUF3176"/>
    <property type="match status" value="1"/>
</dbReference>
<dbReference type="AlphaFoldDB" id="A0AAD9W7E0"/>
<dbReference type="InterPro" id="IPR021514">
    <property type="entry name" value="DUF3176"/>
</dbReference>
<dbReference type="EMBL" id="JAUJFL010000002">
    <property type="protein sequence ID" value="KAK2609671.1"/>
    <property type="molecule type" value="Genomic_DNA"/>
</dbReference>
<protein>
    <submittedName>
        <fullName evidence="2">Uncharacterized protein</fullName>
    </submittedName>
</protein>
<accession>A0AAD9W7E0</accession>
<comment type="caution">
    <text evidence="2">The sequence shown here is derived from an EMBL/GenBank/DDBJ whole genome shotgun (WGS) entry which is preliminary data.</text>
</comment>
<reference evidence="2" key="1">
    <citation type="submission" date="2023-06" db="EMBL/GenBank/DDBJ databases">
        <authorList>
            <person name="Noh H."/>
        </authorList>
    </citation>
    <scope>NUCLEOTIDE SEQUENCE</scope>
    <source>
        <strain evidence="2">DUCC20226</strain>
    </source>
</reference>
<feature type="transmembrane region" description="Helical" evidence="1">
    <location>
        <begin position="96"/>
        <end position="116"/>
    </location>
</feature>
<feature type="transmembrane region" description="Helical" evidence="1">
    <location>
        <begin position="560"/>
        <end position="582"/>
    </location>
</feature>
<organism evidence="2 3">
    <name type="scientific">Phomopsis amygdali</name>
    <name type="common">Fusicoccum amygdali</name>
    <dbReference type="NCBI Taxonomy" id="1214568"/>
    <lineage>
        <taxon>Eukaryota</taxon>
        <taxon>Fungi</taxon>
        <taxon>Dikarya</taxon>
        <taxon>Ascomycota</taxon>
        <taxon>Pezizomycotina</taxon>
        <taxon>Sordariomycetes</taxon>
        <taxon>Sordariomycetidae</taxon>
        <taxon>Diaporthales</taxon>
        <taxon>Diaporthaceae</taxon>
        <taxon>Diaporthe</taxon>
    </lineage>
</organism>
<dbReference type="Proteomes" id="UP001265746">
    <property type="component" value="Unassembled WGS sequence"/>
</dbReference>
<proteinExistence type="predicted"/>
<evidence type="ECO:0000313" key="3">
    <source>
        <dbReference type="Proteomes" id="UP001265746"/>
    </source>
</evidence>
<evidence type="ECO:0000256" key="1">
    <source>
        <dbReference type="SAM" id="Phobius"/>
    </source>
</evidence>
<keyword evidence="1" id="KW-0812">Transmembrane</keyword>